<feature type="modified residue" description="4-aspartylphosphate" evidence="10">
    <location>
        <position position="55"/>
    </location>
</feature>
<comment type="caution">
    <text evidence="13">The sequence shown here is derived from an EMBL/GenBank/DDBJ whole genome shotgun (WGS) entry which is preliminary data.</text>
</comment>
<dbReference type="PROSITE" id="PS01124">
    <property type="entry name" value="HTH_ARAC_FAMILY_2"/>
    <property type="match status" value="1"/>
</dbReference>
<dbReference type="PANTHER" id="PTHR42713">
    <property type="entry name" value="HISTIDINE KINASE-RELATED"/>
    <property type="match status" value="1"/>
</dbReference>
<evidence type="ECO:0000256" key="6">
    <source>
        <dbReference type="ARBA" id="ARBA00023015"/>
    </source>
</evidence>
<dbReference type="Pfam" id="PF12833">
    <property type="entry name" value="HTH_18"/>
    <property type="match status" value="1"/>
</dbReference>
<sequence>MLRMIIADDERIIRESLLSLINWADLGIEIVNCCKNGIEVLDSIIDDSPDIILTDIKMPGFSGLELIEKIQQTDPEIEFIILSGYKEFEFAKQAMEFGVKHYLLKPISESQMITAIEQVKTTCIQRRSVKNLLDGQKKLQEVMTAFYQKQFLFEIFSKQEKSIVSLSSPYLPYFLFPECTYQLCYFLGLSEQVLLSFSQEWMNFINKPGINPIFPLLYVKNLGIAMLTIPNHQEPELSQKFSSSLPSLCQKMNVTFQAEIFSDPQSCLNQINRDLSQYSKVLLLNKNLEASEIYNSTIIERIDHISKELCSYSQKGALTEAEICLEHFWDSIPNINQTKSLGAYLLLSLYELTGKEKNVLGIFDSIYRELDILRLQEELTQTILELLFPTITQTSRLVDKMMKYVQDNLSDPRLSLKWLAENYFFMNSNYLSRLFVSQTHEKFSSYLNRLRMERAKELLLKYDVNKIYRVAELIGCGNNPRYFGQMFKKYTGLTPSEYIGTDKS</sequence>
<keyword evidence="3" id="KW-0963">Cytoplasm</keyword>
<accession>R6NBN2</accession>
<dbReference type="InterPro" id="IPR051552">
    <property type="entry name" value="HptR"/>
</dbReference>
<dbReference type="InterPro" id="IPR009057">
    <property type="entry name" value="Homeodomain-like_sf"/>
</dbReference>
<dbReference type="CDD" id="cd17536">
    <property type="entry name" value="REC_YesN-like"/>
    <property type="match status" value="1"/>
</dbReference>
<proteinExistence type="predicted"/>
<evidence type="ECO:0000256" key="5">
    <source>
        <dbReference type="ARBA" id="ARBA00023012"/>
    </source>
</evidence>
<protein>
    <recommendedName>
        <fullName evidence="2">Stage 0 sporulation protein A homolog</fullName>
    </recommendedName>
</protein>
<evidence type="ECO:0000256" key="2">
    <source>
        <dbReference type="ARBA" id="ARBA00018672"/>
    </source>
</evidence>
<dbReference type="SUPFAM" id="SSF52172">
    <property type="entry name" value="CheY-like"/>
    <property type="match status" value="1"/>
</dbReference>
<feature type="domain" description="HTH araC/xylS-type" evidence="11">
    <location>
        <begin position="399"/>
        <end position="501"/>
    </location>
</feature>
<dbReference type="SMART" id="SM00342">
    <property type="entry name" value="HTH_ARAC"/>
    <property type="match status" value="1"/>
</dbReference>
<keyword evidence="5" id="KW-0902">Two-component regulatory system</keyword>
<keyword evidence="6" id="KW-0805">Transcription regulation</keyword>
<gene>
    <name evidence="13" type="ORF">BN578_01094</name>
</gene>
<evidence type="ECO:0000256" key="7">
    <source>
        <dbReference type="ARBA" id="ARBA00023125"/>
    </source>
</evidence>
<dbReference type="SUPFAM" id="SSF46689">
    <property type="entry name" value="Homeodomain-like"/>
    <property type="match status" value="1"/>
</dbReference>
<evidence type="ECO:0000256" key="3">
    <source>
        <dbReference type="ARBA" id="ARBA00022490"/>
    </source>
</evidence>
<evidence type="ECO:0000256" key="4">
    <source>
        <dbReference type="ARBA" id="ARBA00022553"/>
    </source>
</evidence>
<dbReference type="InterPro" id="IPR018060">
    <property type="entry name" value="HTH_AraC"/>
</dbReference>
<evidence type="ECO:0000313" key="13">
    <source>
        <dbReference type="EMBL" id="CDC05714.1"/>
    </source>
</evidence>
<dbReference type="AlphaFoldDB" id="R6NBN2"/>
<dbReference type="Gene3D" id="1.10.10.60">
    <property type="entry name" value="Homeodomain-like"/>
    <property type="match status" value="2"/>
</dbReference>
<dbReference type="PANTHER" id="PTHR42713:SF3">
    <property type="entry name" value="TRANSCRIPTIONAL REGULATORY PROTEIN HPTR"/>
    <property type="match status" value="1"/>
</dbReference>
<evidence type="ECO:0000259" key="12">
    <source>
        <dbReference type="PROSITE" id="PS50110"/>
    </source>
</evidence>
<feature type="domain" description="Response regulatory" evidence="12">
    <location>
        <begin position="3"/>
        <end position="120"/>
    </location>
</feature>
<dbReference type="SMART" id="SM00448">
    <property type="entry name" value="REC"/>
    <property type="match status" value="1"/>
</dbReference>
<name>R6NBN2_9FIRM</name>
<dbReference type="GO" id="GO:0000160">
    <property type="term" value="P:phosphorelay signal transduction system"/>
    <property type="evidence" value="ECO:0007669"/>
    <property type="project" value="UniProtKB-KW"/>
</dbReference>
<keyword evidence="8" id="KW-0804">Transcription</keyword>
<dbReference type="Gene3D" id="3.40.50.2300">
    <property type="match status" value="1"/>
</dbReference>
<keyword evidence="7" id="KW-0238">DNA-binding</keyword>
<dbReference type="GO" id="GO:0043565">
    <property type="term" value="F:sequence-specific DNA binding"/>
    <property type="evidence" value="ECO:0007669"/>
    <property type="project" value="InterPro"/>
</dbReference>
<dbReference type="Proteomes" id="UP000018168">
    <property type="component" value="Unassembled WGS sequence"/>
</dbReference>
<dbReference type="EMBL" id="CBEP010000124">
    <property type="protein sequence ID" value="CDC05714.1"/>
    <property type="molecule type" value="Genomic_DNA"/>
</dbReference>
<reference evidence="13" key="1">
    <citation type="submission" date="2012-11" db="EMBL/GenBank/DDBJ databases">
        <title>Dependencies among metagenomic species, viruses, plasmids and units of genetic variation.</title>
        <authorList>
            <person name="Nielsen H.B."/>
            <person name="Almeida M."/>
            <person name="Juncker A.S."/>
            <person name="Rasmussen S."/>
            <person name="Li J."/>
            <person name="Sunagawa S."/>
            <person name="Plichta D."/>
            <person name="Gautier L."/>
            <person name="Le Chatelier E."/>
            <person name="Peletier E."/>
            <person name="Bonde I."/>
            <person name="Nielsen T."/>
            <person name="Manichanh C."/>
            <person name="Arumugam M."/>
            <person name="Batto J."/>
            <person name="Santos M.B.Q.D."/>
            <person name="Blom N."/>
            <person name="Borruel N."/>
            <person name="Burgdorf K.S."/>
            <person name="Boumezbeur F."/>
            <person name="Casellas F."/>
            <person name="Dore J."/>
            <person name="Guarner F."/>
            <person name="Hansen T."/>
            <person name="Hildebrand F."/>
            <person name="Kaas R.S."/>
            <person name="Kennedy S."/>
            <person name="Kristiansen K."/>
            <person name="Kultima J.R."/>
            <person name="Leonard P."/>
            <person name="Levenez F."/>
            <person name="Lund O."/>
            <person name="Moumen B."/>
            <person name="Le Paslier D."/>
            <person name="Pons N."/>
            <person name="Pedersen O."/>
            <person name="Prifti E."/>
            <person name="Qin J."/>
            <person name="Raes J."/>
            <person name="Tap J."/>
            <person name="Tims S."/>
            <person name="Ussery D.W."/>
            <person name="Yamada T."/>
            <person name="MetaHit consortium"/>
            <person name="Renault P."/>
            <person name="Sicheritz-Ponten T."/>
            <person name="Bork P."/>
            <person name="Wang J."/>
            <person name="Brunak S."/>
            <person name="Ehrlich S.D."/>
        </authorList>
    </citation>
    <scope>NUCLEOTIDE SEQUENCE [LARGE SCALE GENOMIC DNA]</scope>
</reference>
<dbReference type="InterPro" id="IPR001789">
    <property type="entry name" value="Sig_transdc_resp-reg_receiver"/>
</dbReference>
<evidence type="ECO:0000259" key="11">
    <source>
        <dbReference type="PROSITE" id="PS01124"/>
    </source>
</evidence>
<dbReference type="Pfam" id="PF00072">
    <property type="entry name" value="Response_reg"/>
    <property type="match status" value="1"/>
</dbReference>
<organism evidence="13 14">
    <name type="scientific">[Clostridium] leptum CAG:27</name>
    <dbReference type="NCBI Taxonomy" id="1263068"/>
    <lineage>
        <taxon>Bacteria</taxon>
        <taxon>Bacillati</taxon>
        <taxon>Bacillota</taxon>
        <taxon>Clostridia</taxon>
        <taxon>Eubacteriales</taxon>
        <taxon>Oscillospiraceae</taxon>
        <taxon>Oscillospiraceae incertae sedis</taxon>
    </lineage>
</organism>
<evidence type="ECO:0000256" key="8">
    <source>
        <dbReference type="ARBA" id="ARBA00023163"/>
    </source>
</evidence>
<keyword evidence="4 10" id="KW-0597">Phosphoprotein</keyword>
<comment type="function">
    <text evidence="9">May play the central regulatory role in sporulation. It may be an element of the effector pathway responsible for the activation of sporulation genes in response to nutritional stress. Spo0A may act in concert with spo0H (a sigma factor) to control the expression of some genes that are critical to the sporulation process.</text>
</comment>
<comment type="subcellular location">
    <subcellularLocation>
        <location evidence="1">Cytoplasm</location>
    </subcellularLocation>
</comment>
<dbReference type="GO" id="GO:0003700">
    <property type="term" value="F:DNA-binding transcription factor activity"/>
    <property type="evidence" value="ECO:0007669"/>
    <property type="project" value="InterPro"/>
</dbReference>
<evidence type="ECO:0000256" key="9">
    <source>
        <dbReference type="ARBA" id="ARBA00024867"/>
    </source>
</evidence>
<dbReference type="InterPro" id="IPR011006">
    <property type="entry name" value="CheY-like_superfamily"/>
</dbReference>
<evidence type="ECO:0000313" key="14">
    <source>
        <dbReference type="Proteomes" id="UP000018168"/>
    </source>
</evidence>
<evidence type="ECO:0000256" key="10">
    <source>
        <dbReference type="PROSITE-ProRule" id="PRU00169"/>
    </source>
</evidence>
<dbReference type="PROSITE" id="PS50110">
    <property type="entry name" value="RESPONSE_REGULATORY"/>
    <property type="match status" value="1"/>
</dbReference>
<dbReference type="GO" id="GO:0005737">
    <property type="term" value="C:cytoplasm"/>
    <property type="evidence" value="ECO:0007669"/>
    <property type="project" value="UniProtKB-SubCell"/>
</dbReference>
<evidence type="ECO:0000256" key="1">
    <source>
        <dbReference type="ARBA" id="ARBA00004496"/>
    </source>
</evidence>